<dbReference type="PANTHER" id="PTHR41259">
    <property type="entry name" value="DOUBLE-STRAND BREAK REPAIR RAD50 ATPASE, PUTATIVE-RELATED"/>
    <property type="match status" value="1"/>
</dbReference>
<dbReference type="SUPFAM" id="SSF52540">
    <property type="entry name" value="P-loop containing nucleoside triphosphate hydrolases"/>
    <property type="match status" value="1"/>
</dbReference>
<feature type="transmembrane region" description="Helical" evidence="2">
    <location>
        <begin position="467"/>
        <end position="486"/>
    </location>
</feature>
<dbReference type="EMBL" id="JBHSFU010000007">
    <property type="protein sequence ID" value="MFC4559142.1"/>
    <property type="molecule type" value="Genomic_DNA"/>
</dbReference>
<proteinExistence type="predicted"/>
<evidence type="ECO:0000256" key="1">
    <source>
        <dbReference type="SAM" id="Coils"/>
    </source>
</evidence>
<dbReference type="PANTHER" id="PTHR41259:SF1">
    <property type="entry name" value="DOUBLE-STRAND BREAK REPAIR RAD50 ATPASE, PUTATIVE-RELATED"/>
    <property type="match status" value="1"/>
</dbReference>
<dbReference type="InterPro" id="IPR027417">
    <property type="entry name" value="P-loop_NTPase"/>
</dbReference>
<reference evidence="5" key="1">
    <citation type="journal article" date="2019" name="Int. J. Syst. Evol. Microbiol.">
        <title>The Global Catalogue of Microorganisms (GCM) 10K type strain sequencing project: providing services to taxonomists for standard genome sequencing and annotation.</title>
        <authorList>
            <consortium name="The Broad Institute Genomics Platform"/>
            <consortium name="The Broad Institute Genome Sequencing Center for Infectious Disease"/>
            <person name="Wu L."/>
            <person name="Ma J."/>
        </authorList>
    </citation>
    <scope>NUCLEOTIDE SEQUENCE [LARGE SCALE GENOMIC DNA]</scope>
    <source>
        <strain evidence="5">CGMCC 4.7426</strain>
    </source>
</reference>
<dbReference type="Gene3D" id="3.40.50.300">
    <property type="entry name" value="P-loop containing nucleotide triphosphate hydrolases"/>
    <property type="match status" value="2"/>
</dbReference>
<dbReference type="Pfam" id="PF13514">
    <property type="entry name" value="AAA_27"/>
    <property type="match status" value="1"/>
</dbReference>
<evidence type="ECO:0000313" key="5">
    <source>
        <dbReference type="Proteomes" id="UP001595989"/>
    </source>
</evidence>
<keyword evidence="2" id="KW-0472">Membrane</keyword>
<name>A0ABV9DKK9_9BACI</name>
<dbReference type="Proteomes" id="UP001595989">
    <property type="component" value="Unassembled WGS sequence"/>
</dbReference>
<keyword evidence="2" id="KW-1133">Transmembrane helix</keyword>
<sequence length="990" mass="115346">MQLKQAKIYGFGKWVDQTINFSDDPFLCIYGENESGKSTLQQFILFMLFGLPPKKRSFYRPKQSGKLGGRLTIIEGTGTEFTIERLDEVNNGAAACYTPDGKLHSEEWLQERLQGMTHSTYQSIFSFSALDLANIKDMKEEELSEVVLGIGLTGSKRIQTIEKSLDSKIADLFKPTGKKPEINVQLDELEQLSTSLNKYKETAFTYRDKKNELHNLTETIRRRLIDLKQTRQVLFNNEKTQQALPVIKAYKRDHRLLADYPRHISFPENGLARLEQLQKEMLPLESELAVLKDNQDKYKDKQKSVRAQLCSEGVYDQAQQLINGKNNYTETENELLRLQESIKKIELELDNEIARLDIGLTREQLTTLVLPFHTEKTWQELKDSRHQLNLEKEKLRQEQSQLTRNRDYLLEERSKLNADKLEDADIKELSRRLDVYMRHEYQEQARKETVGQLTKWKKVNDQKEKNARLWLFGSIVAAVLVALLAMVLNQPLAYGISVLVFAVGFMQWAAGRRSSRELGDILQDKEVSSGEVTAEERLEAEELLERNRETEKELAGIREQLRTNDIQELQLEEKENALEQKDLRLQEQIDLQYDRFPFLKHVDLSYWTELLHTLKQLVSMESKRKQLIEQYTVLSGKKDNFREELELFYKQIGWKVTDKSIDDLFKAVDNLITDYNAQLKNIDYYKELLESNEDSIRTVTKKMKVYQSEINNLLSYAGVGSAEEFLAQGKQLAEKQEIEARIAQQMEQLATILPEWNIDQVMKQAVPSGSELEVQHKEYSEKIVQLERELEEMRQQRADLKAELSALESSESYSETVHRFSMEQDRLQQLAKRWSIYKSARDMLAETKRNYRDKYLESVVERTEAYFENLTGGRYQRVFAPEDNKSFQVESDEGVRYRAQELSQGTVEQLYVALRLGISEVMSEKHRLPFIIDDAFVHFDTVRTSRAVKMLKETSRSQQVILFTCKRDIADYAGDKNVITLMNSVRINQP</sequence>
<evidence type="ECO:0000259" key="3">
    <source>
        <dbReference type="Pfam" id="PF13514"/>
    </source>
</evidence>
<evidence type="ECO:0000256" key="2">
    <source>
        <dbReference type="SAM" id="Phobius"/>
    </source>
</evidence>
<keyword evidence="1" id="KW-0175">Coiled coil</keyword>
<feature type="transmembrane region" description="Helical" evidence="2">
    <location>
        <begin position="492"/>
        <end position="510"/>
    </location>
</feature>
<organism evidence="4 5">
    <name type="scientific">Virgibacillus kekensis</name>
    <dbReference type="NCBI Taxonomy" id="202261"/>
    <lineage>
        <taxon>Bacteria</taxon>
        <taxon>Bacillati</taxon>
        <taxon>Bacillota</taxon>
        <taxon>Bacilli</taxon>
        <taxon>Bacillales</taxon>
        <taxon>Bacillaceae</taxon>
        <taxon>Virgibacillus</taxon>
    </lineage>
</organism>
<accession>A0ABV9DKK9</accession>
<feature type="coiled-coil region" evidence="1">
    <location>
        <begin position="769"/>
        <end position="810"/>
    </location>
</feature>
<gene>
    <name evidence="4" type="ORF">ACFO3D_13165</name>
</gene>
<feature type="domain" description="YhaN AAA" evidence="3">
    <location>
        <begin position="1"/>
        <end position="199"/>
    </location>
</feature>
<dbReference type="RefSeq" id="WP_390296694.1">
    <property type="nucleotide sequence ID" value="NZ_JBHSFU010000007.1"/>
</dbReference>
<keyword evidence="2" id="KW-0812">Transmembrane</keyword>
<feature type="coiled-coil region" evidence="1">
    <location>
        <begin position="328"/>
        <end position="412"/>
    </location>
</feature>
<evidence type="ECO:0000313" key="4">
    <source>
        <dbReference type="EMBL" id="MFC4559142.1"/>
    </source>
</evidence>
<protein>
    <submittedName>
        <fullName evidence="4">AAA family ATPase</fullName>
    </submittedName>
</protein>
<keyword evidence="5" id="KW-1185">Reference proteome</keyword>
<dbReference type="InterPro" id="IPR038734">
    <property type="entry name" value="YhaN_AAA"/>
</dbReference>
<comment type="caution">
    <text evidence="4">The sequence shown here is derived from an EMBL/GenBank/DDBJ whole genome shotgun (WGS) entry which is preliminary data.</text>
</comment>
<feature type="coiled-coil region" evidence="1">
    <location>
        <begin position="533"/>
        <end position="591"/>
    </location>
</feature>